<dbReference type="Gene3D" id="3.30.460.10">
    <property type="entry name" value="Beta Polymerase, domain 2"/>
    <property type="match status" value="1"/>
</dbReference>
<dbReference type="RefSeq" id="WP_208919574.1">
    <property type="nucleotide sequence ID" value="NZ_LT840184.1"/>
</dbReference>
<reference evidence="4" key="1">
    <citation type="submission" date="2017-04" db="EMBL/GenBank/DDBJ databases">
        <authorList>
            <person name="Varghese N."/>
            <person name="Submissions S."/>
        </authorList>
    </citation>
    <scope>NUCLEOTIDE SEQUENCE [LARGE SCALE GENOMIC DNA]</scope>
    <source>
        <strain evidence="4">N3/975</strain>
    </source>
</reference>
<sequence length="374" mass="43175">MLNVFDVSDALVNHIRTHFSDDIAIIAYYGSYAQGTATKRSDLDFFFIPATSDGYRASIQFIVNDISFDFWPIGWERAEKMALMEDSKTTIIADSRILYVRSDEDHARFMKLREKINDMQDPKNGQHLTERAEALLHDVYVHLYKMRRNEESDSLTLFRIEAYEVLTKVLECLALLNQTFYTKGWGKNMDQIMRLPLKPARLEMLIDAIMTAKVASKVRQACEELVSDTLELVLIKKETYTTSPSYPDRMLGYYEEVKGVLDKVVTACEKNDYSTAFYGAIGVQDQIAHFLYFAEKGHWPSPLDHTMVYLDLYKELGFPNLINLLNPDDLTPLQTAIENLDKLLECHLKNHEVKVNRFASLEEFKAFLIIKQTS</sequence>
<dbReference type="AlphaFoldDB" id="A0A1X7HD85"/>
<feature type="domain" description="Kanamycin nucleotidyltransferase C-terminal" evidence="2">
    <location>
        <begin position="109"/>
        <end position="227"/>
    </location>
</feature>
<feature type="domain" description="Polymerase nucleotidyl transferase" evidence="1">
    <location>
        <begin position="19"/>
        <end position="48"/>
    </location>
</feature>
<dbReference type="Pfam" id="PF07827">
    <property type="entry name" value="KNTase_C"/>
    <property type="match status" value="1"/>
</dbReference>
<dbReference type="Pfam" id="PF01909">
    <property type="entry name" value="NTP_transf_2"/>
    <property type="match status" value="1"/>
</dbReference>
<protein>
    <submittedName>
        <fullName evidence="3">KNTase C-terminal domain-containing protein</fullName>
    </submittedName>
</protein>
<dbReference type="CDD" id="cd05403">
    <property type="entry name" value="NT_KNTase_like"/>
    <property type="match status" value="1"/>
</dbReference>
<evidence type="ECO:0000313" key="4">
    <source>
        <dbReference type="Proteomes" id="UP000192940"/>
    </source>
</evidence>
<keyword evidence="4" id="KW-1185">Reference proteome</keyword>
<dbReference type="SUPFAM" id="SSF81301">
    <property type="entry name" value="Nucleotidyltransferase"/>
    <property type="match status" value="1"/>
</dbReference>
<evidence type="ECO:0000313" key="3">
    <source>
        <dbReference type="EMBL" id="SMF84438.1"/>
    </source>
</evidence>
<gene>
    <name evidence="3" type="ORF">SAMN05661091_2623</name>
</gene>
<proteinExistence type="predicted"/>
<dbReference type="InterPro" id="IPR012481">
    <property type="entry name" value="KNTase_C"/>
</dbReference>
<evidence type="ECO:0000259" key="1">
    <source>
        <dbReference type="Pfam" id="PF01909"/>
    </source>
</evidence>
<dbReference type="GO" id="GO:0046677">
    <property type="term" value="P:response to antibiotic"/>
    <property type="evidence" value="ECO:0007669"/>
    <property type="project" value="InterPro"/>
</dbReference>
<organism evidence="3 4">
    <name type="scientific">Paenibacillus uliginis N3/975</name>
    <dbReference type="NCBI Taxonomy" id="1313296"/>
    <lineage>
        <taxon>Bacteria</taxon>
        <taxon>Bacillati</taxon>
        <taxon>Bacillota</taxon>
        <taxon>Bacilli</taxon>
        <taxon>Bacillales</taxon>
        <taxon>Paenibacillaceae</taxon>
        <taxon>Paenibacillus</taxon>
    </lineage>
</organism>
<dbReference type="GO" id="GO:0016779">
    <property type="term" value="F:nucleotidyltransferase activity"/>
    <property type="evidence" value="ECO:0007669"/>
    <property type="project" value="InterPro"/>
</dbReference>
<dbReference type="InterPro" id="IPR043519">
    <property type="entry name" value="NT_sf"/>
</dbReference>
<name>A0A1X7HD85_9BACL</name>
<dbReference type="EMBL" id="LT840184">
    <property type="protein sequence ID" value="SMF84438.1"/>
    <property type="molecule type" value="Genomic_DNA"/>
</dbReference>
<dbReference type="InterPro" id="IPR002934">
    <property type="entry name" value="Polymerase_NTP_transf_dom"/>
</dbReference>
<dbReference type="Gene3D" id="1.20.120.330">
    <property type="entry name" value="Nucleotidyltransferases domain 2"/>
    <property type="match status" value="1"/>
</dbReference>
<dbReference type="Proteomes" id="UP000192940">
    <property type="component" value="Chromosome I"/>
</dbReference>
<evidence type="ECO:0000259" key="2">
    <source>
        <dbReference type="Pfam" id="PF07827"/>
    </source>
</evidence>
<accession>A0A1X7HD85</accession>